<feature type="region of interest" description="Disordered" evidence="1">
    <location>
        <begin position="194"/>
        <end position="216"/>
    </location>
</feature>
<gene>
    <name evidence="2" type="ORF">S01H1_80758</name>
</gene>
<proteinExistence type="predicted"/>
<protein>
    <submittedName>
        <fullName evidence="2">Uncharacterized protein</fullName>
    </submittedName>
</protein>
<feature type="region of interest" description="Disordered" evidence="1">
    <location>
        <begin position="25"/>
        <end position="60"/>
    </location>
</feature>
<organism evidence="2">
    <name type="scientific">marine sediment metagenome</name>
    <dbReference type="NCBI Taxonomy" id="412755"/>
    <lineage>
        <taxon>unclassified sequences</taxon>
        <taxon>metagenomes</taxon>
        <taxon>ecological metagenomes</taxon>
    </lineage>
</organism>
<feature type="compositionally biased region" description="Low complexity" evidence="1">
    <location>
        <begin position="117"/>
        <end position="129"/>
    </location>
</feature>
<evidence type="ECO:0000256" key="1">
    <source>
        <dbReference type="SAM" id="MobiDB-lite"/>
    </source>
</evidence>
<comment type="caution">
    <text evidence="2">The sequence shown here is derived from an EMBL/GenBank/DDBJ whole genome shotgun (WGS) entry which is preliminary data.</text>
</comment>
<feature type="region of interest" description="Disordered" evidence="1">
    <location>
        <begin position="100"/>
        <end position="156"/>
    </location>
</feature>
<name>X0Y218_9ZZZZ</name>
<reference evidence="2" key="1">
    <citation type="journal article" date="2014" name="Front. Microbiol.">
        <title>High frequency of phylogenetically diverse reductive dehalogenase-homologous genes in deep subseafloor sedimentary metagenomes.</title>
        <authorList>
            <person name="Kawai M."/>
            <person name="Futagami T."/>
            <person name="Toyoda A."/>
            <person name="Takaki Y."/>
            <person name="Nishi S."/>
            <person name="Hori S."/>
            <person name="Arai W."/>
            <person name="Tsubouchi T."/>
            <person name="Morono Y."/>
            <person name="Uchiyama I."/>
            <person name="Ito T."/>
            <person name="Fujiyama A."/>
            <person name="Inagaki F."/>
            <person name="Takami H."/>
        </authorList>
    </citation>
    <scope>NUCLEOTIDE SEQUENCE</scope>
    <source>
        <strain evidence="2">Expedition CK06-06</strain>
    </source>
</reference>
<dbReference type="EMBL" id="BARS01054566">
    <property type="protein sequence ID" value="GAG49884.1"/>
    <property type="molecule type" value="Genomic_DNA"/>
</dbReference>
<sequence>NDANYPRRHNDSTCDYTDCYDKWSDDPDHTSHDQGNSDDPDHAHSDPGFLHTPRNDNSCHDSDSHNAYPFNCSCDHNPTANNTPNDHHHCSDSTTDHASSDNNNACNDSNNREHYAHANNGSRANNSAGFDGSDDTSDNRGRHHCQSAHNGPGDKDVAADDCSSGHDYSLANDHHCYHYCTRDYNYDYDSAKHTRRASEYTRDNSPTNNNDNKGEF</sequence>
<feature type="compositionally biased region" description="Polar residues" evidence="1">
    <location>
        <begin position="203"/>
        <end position="216"/>
    </location>
</feature>
<feature type="non-terminal residue" evidence="2">
    <location>
        <position position="216"/>
    </location>
</feature>
<feature type="compositionally biased region" description="Low complexity" evidence="1">
    <location>
        <begin position="100"/>
        <end position="109"/>
    </location>
</feature>
<accession>X0Y218</accession>
<dbReference type="AlphaFoldDB" id="X0Y218"/>
<feature type="non-terminal residue" evidence="2">
    <location>
        <position position="1"/>
    </location>
</feature>
<evidence type="ECO:0000313" key="2">
    <source>
        <dbReference type="EMBL" id="GAG49884.1"/>
    </source>
</evidence>